<sequence length="107" mass="11419">MRSSAAGKSPAEALTPNMLRRPSLITAGDTGHALPMSDDKKLRRNLPPKRSLALAAAGIVPQRRGAVEWAAQGSSDRNDPCLRTRRRVTETDGLREGGYDTPSGGPK</sequence>
<gene>
    <name evidence="2" type="ORF">CORC01_01856</name>
</gene>
<dbReference type="OrthoDB" id="10411239at2759"/>
<proteinExistence type="predicted"/>
<dbReference type="Proteomes" id="UP000176998">
    <property type="component" value="Unassembled WGS sequence"/>
</dbReference>
<evidence type="ECO:0000256" key="1">
    <source>
        <dbReference type="SAM" id="MobiDB-lite"/>
    </source>
</evidence>
<dbReference type="AlphaFoldDB" id="A0A1G4BN48"/>
<feature type="region of interest" description="Disordered" evidence="1">
    <location>
        <begin position="68"/>
        <end position="107"/>
    </location>
</feature>
<dbReference type="EMBL" id="MJBS01000010">
    <property type="protein sequence ID" value="OHF02755.1"/>
    <property type="molecule type" value="Genomic_DNA"/>
</dbReference>
<name>A0A1G4BN48_9PEZI</name>
<organism evidence="2 3">
    <name type="scientific">Colletotrichum orchidophilum</name>
    <dbReference type="NCBI Taxonomy" id="1209926"/>
    <lineage>
        <taxon>Eukaryota</taxon>
        <taxon>Fungi</taxon>
        <taxon>Dikarya</taxon>
        <taxon>Ascomycota</taxon>
        <taxon>Pezizomycotina</taxon>
        <taxon>Sordariomycetes</taxon>
        <taxon>Hypocreomycetidae</taxon>
        <taxon>Glomerellales</taxon>
        <taxon>Glomerellaceae</taxon>
        <taxon>Colletotrichum</taxon>
    </lineage>
</organism>
<reference evidence="2 3" key="1">
    <citation type="submission" date="2016-09" db="EMBL/GenBank/DDBJ databases">
        <authorList>
            <person name="Capua I."/>
            <person name="De Benedictis P."/>
            <person name="Joannis T."/>
            <person name="Lombin L.H."/>
            <person name="Cattoli G."/>
        </authorList>
    </citation>
    <scope>NUCLEOTIDE SEQUENCE [LARGE SCALE GENOMIC DNA]</scope>
    <source>
        <strain evidence="2 3">IMI 309357</strain>
    </source>
</reference>
<evidence type="ECO:0000313" key="3">
    <source>
        <dbReference type="Proteomes" id="UP000176998"/>
    </source>
</evidence>
<protein>
    <submittedName>
        <fullName evidence="2">Uncharacterized protein</fullName>
    </submittedName>
</protein>
<keyword evidence="3" id="KW-1185">Reference proteome</keyword>
<evidence type="ECO:0000313" key="2">
    <source>
        <dbReference type="EMBL" id="OHF02755.1"/>
    </source>
</evidence>
<comment type="caution">
    <text evidence="2">The sequence shown here is derived from an EMBL/GenBank/DDBJ whole genome shotgun (WGS) entry which is preliminary data.</text>
</comment>
<feature type="compositionally biased region" description="Basic and acidic residues" evidence="1">
    <location>
        <begin position="76"/>
        <end position="98"/>
    </location>
</feature>
<accession>A0A1G4BN48</accession>
<dbReference type="GeneID" id="34555019"/>
<dbReference type="RefSeq" id="XP_022479893.1">
    <property type="nucleotide sequence ID" value="XM_022613509.1"/>
</dbReference>
<feature type="region of interest" description="Disordered" evidence="1">
    <location>
        <begin position="1"/>
        <end position="45"/>
    </location>
</feature>